<dbReference type="PANTHER" id="PTHR48009:SF4">
    <property type="entry name" value="LEUCINE-RICH REPEAT (LRR) FAMILY PROTEIN"/>
    <property type="match status" value="1"/>
</dbReference>
<keyword evidence="3" id="KW-0646">Protease inhibitor</keyword>
<evidence type="ECO:0000256" key="9">
    <source>
        <dbReference type="SAM" id="Phobius"/>
    </source>
</evidence>
<keyword evidence="4" id="KW-0789">Thiol protease inhibitor</keyword>
<evidence type="ECO:0000256" key="6">
    <source>
        <dbReference type="ARBA" id="ARBA00022737"/>
    </source>
</evidence>
<dbReference type="GO" id="GO:0006972">
    <property type="term" value="P:hyperosmotic response"/>
    <property type="evidence" value="ECO:0007669"/>
    <property type="project" value="UniProtKB-ARBA"/>
</dbReference>
<protein>
    <recommendedName>
        <fullName evidence="10">Cystatin domain-containing protein</fullName>
    </recommendedName>
</protein>
<evidence type="ECO:0000313" key="11">
    <source>
        <dbReference type="EMBL" id="KAG6473673.1"/>
    </source>
</evidence>
<feature type="domain" description="Cystatin" evidence="10">
    <location>
        <begin position="429"/>
        <end position="519"/>
    </location>
</feature>
<keyword evidence="12" id="KW-1185">Reference proteome</keyword>
<dbReference type="InterPro" id="IPR000010">
    <property type="entry name" value="Cystatin_dom"/>
</dbReference>
<dbReference type="Gene3D" id="3.10.450.10">
    <property type="match status" value="2"/>
</dbReference>
<evidence type="ECO:0000256" key="5">
    <source>
        <dbReference type="ARBA" id="ARBA00022729"/>
    </source>
</evidence>
<dbReference type="Pfam" id="PF16845">
    <property type="entry name" value="SQAPI"/>
    <property type="match status" value="1"/>
</dbReference>
<organism evidence="11 12">
    <name type="scientific">Zingiber officinale</name>
    <name type="common">Ginger</name>
    <name type="synonym">Amomum zingiber</name>
    <dbReference type="NCBI Taxonomy" id="94328"/>
    <lineage>
        <taxon>Eukaryota</taxon>
        <taxon>Viridiplantae</taxon>
        <taxon>Streptophyta</taxon>
        <taxon>Embryophyta</taxon>
        <taxon>Tracheophyta</taxon>
        <taxon>Spermatophyta</taxon>
        <taxon>Magnoliopsida</taxon>
        <taxon>Liliopsida</taxon>
        <taxon>Zingiberales</taxon>
        <taxon>Zingiberaceae</taxon>
        <taxon>Zingiber</taxon>
    </lineage>
</organism>
<keyword evidence="9" id="KW-0812">Transmembrane</keyword>
<comment type="similarity">
    <text evidence="1">Belongs to the cystatin family. Phytocystatin subfamily.</text>
</comment>
<dbReference type="InterPro" id="IPR032675">
    <property type="entry name" value="LRR_dom_sf"/>
</dbReference>
<evidence type="ECO:0000256" key="4">
    <source>
        <dbReference type="ARBA" id="ARBA00022704"/>
    </source>
</evidence>
<dbReference type="InterPro" id="IPR018073">
    <property type="entry name" value="Prot_inh_cystat_CS"/>
</dbReference>
<dbReference type="InterPro" id="IPR046350">
    <property type="entry name" value="Cystatin_sf"/>
</dbReference>
<dbReference type="CDD" id="cd00042">
    <property type="entry name" value="CY"/>
    <property type="match status" value="1"/>
</dbReference>
<dbReference type="PANTHER" id="PTHR48009">
    <property type="entry name" value="LEUCINE-RICH REPEAT (LRR) FAMILY PROTEIN"/>
    <property type="match status" value="1"/>
</dbReference>
<keyword evidence="5" id="KW-0732">Signal</keyword>
<reference evidence="11 12" key="1">
    <citation type="submission" date="2020-08" db="EMBL/GenBank/DDBJ databases">
        <title>Plant Genome Project.</title>
        <authorList>
            <person name="Zhang R.-G."/>
        </authorList>
    </citation>
    <scope>NUCLEOTIDE SEQUENCE [LARGE SCALE GENOMIC DNA]</scope>
    <source>
        <tissue evidence="11">Rhizome</tissue>
    </source>
</reference>
<dbReference type="Pfam" id="PF13855">
    <property type="entry name" value="LRR_8"/>
    <property type="match status" value="1"/>
</dbReference>
<gene>
    <name evidence="11" type="ORF">ZIOFF_067590</name>
</gene>
<dbReference type="GO" id="GO:0009414">
    <property type="term" value="P:response to water deprivation"/>
    <property type="evidence" value="ECO:0007669"/>
    <property type="project" value="UniProtKB-ARBA"/>
</dbReference>
<evidence type="ECO:0000256" key="2">
    <source>
        <dbReference type="ARBA" id="ARBA00022614"/>
    </source>
</evidence>
<evidence type="ECO:0000256" key="1">
    <source>
        <dbReference type="ARBA" id="ARBA00007233"/>
    </source>
</evidence>
<keyword evidence="6" id="KW-0677">Repeat</keyword>
<dbReference type="FunFam" id="3.10.450.10:FF:000011">
    <property type="entry name" value="Cysteine proteinase inhibitor"/>
    <property type="match status" value="1"/>
</dbReference>
<evidence type="ECO:0000256" key="8">
    <source>
        <dbReference type="SAM" id="MobiDB-lite"/>
    </source>
</evidence>
<evidence type="ECO:0000256" key="3">
    <source>
        <dbReference type="ARBA" id="ARBA00022690"/>
    </source>
</evidence>
<dbReference type="InterPro" id="IPR001611">
    <property type="entry name" value="Leu-rich_rpt"/>
</dbReference>
<keyword evidence="9" id="KW-1133">Transmembrane helix</keyword>
<dbReference type="AlphaFoldDB" id="A0A8J5EUQ7"/>
<dbReference type="InterPro" id="IPR053213">
    <property type="entry name" value="RLP29"/>
</dbReference>
<dbReference type="GO" id="GO:0004869">
    <property type="term" value="F:cysteine-type endopeptidase inhibitor activity"/>
    <property type="evidence" value="ECO:0007669"/>
    <property type="project" value="UniProtKB-KW"/>
</dbReference>
<dbReference type="GO" id="GO:0009409">
    <property type="term" value="P:response to cold"/>
    <property type="evidence" value="ECO:0007669"/>
    <property type="project" value="UniProtKB-ARBA"/>
</dbReference>
<dbReference type="SUPFAM" id="SSF52058">
    <property type="entry name" value="L domain-like"/>
    <property type="match status" value="1"/>
</dbReference>
<dbReference type="PROSITE" id="PS00287">
    <property type="entry name" value="CYSTATIN"/>
    <property type="match status" value="1"/>
</dbReference>
<dbReference type="Gene3D" id="3.80.10.10">
    <property type="entry name" value="Ribonuclease Inhibitor"/>
    <property type="match status" value="3"/>
</dbReference>
<evidence type="ECO:0000313" key="12">
    <source>
        <dbReference type="Proteomes" id="UP000734854"/>
    </source>
</evidence>
<dbReference type="EMBL" id="JACMSC010000019">
    <property type="protein sequence ID" value="KAG6473673.1"/>
    <property type="molecule type" value="Genomic_DNA"/>
</dbReference>
<feature type="region of interest" description="Disordered" evidence="8">
    <location>
        <begin position="702"/>
        <end position="734"/>
    </location>
</feature>
<accession>A0A8J5EUQ7</accession>
<dbReference type="SMART" id="SM00043">
    <property type="entry name" value="CY"/>
    <property type="match status" value="1"/>
</dbReference>
<name>A0A8J5EUQ7_ZINOF</name>
<evidence type="ECO:0000256" key="7">
    <source>
        <dbReference type="ARBA" id="ARBA00023180"/>
    </source>
</evidence>
<dbReference type="FunFam" id="3.80.10.10:FF:000041">
    <property type="entry name" value="LRR receptor-like serine/threonine-protein kinase ERECTA"/>
    <property type="match status" value="1"/>
</dbReference>
<proteinExistence type="inferred from homology"/>
<dbReference type="Pfam" id="PF08263">
    <property type="entry name" value="LRRNT_2"/>
    <property type="match status" value="1"/>
</dbReference>
<dbReference type="InterPro" id="IPR013210">
    <property type="entry name" value="LRR_N_plant-typ"/>
</dbReference>
<keyword evidence="7" id="KW-0325">Glycoprotein</keyword>
<keyword evidence="2" id="KW-0433">Leucine-rich repeat</keyword>
<sequence>MEVIGCCCLRDCRFFMIAVVSVMVMVSLSGVTAILDPIDFLALQAIRKSLDDMPGSEFFSAWDFTGDPCDFPGVFCVRDHVVALALGDPRAGAPGLNGRLDPALGRLSALAELSLVPGRVTGPIPDALSSCSELRFLVLSNNLLSGPVPTSLAGLPHLRTLDLGYNQLTGSIPASIASSPKLSNLILCHNQLSGSLPPFPTSSPLLHLNLKHNQLSGPVPPLPPSLQYLSLGSNALNGRVDTVLRRLIRLNFLDLSSNFLYGSIPGVVFGFPLAALHLQRNAFSGPVEPSQDDVVIPVVDLSYNRLWGAVPPQLASVSRLYLNNNRFTGDVPNRLVQGLNNGMQLLYLQHNFLTGIEIGTATAALPAGTALCLHYNCMVPPIDTPCPLKAGSQRMRPLDQCPDLRPSPLLLVALVLIFASLFFSPALASMVGDVIVSDGAQNSAEIEELARFAVEEHNKKENRLLEFTRVVKAKEQVVAGTLHHLTLEAIDAGKKKLYEAKIWVKPWLHFKELQEFEHVGDSPSLTTADLGAKRDELGPGWRTVPVNDPLVRDATDHALKTIQQMSNSLFPYELLEVLHAKAEVIEETAKLDMLLKVKNGSKEVKFKVEVHRNLEDSHAIIKSNRKTSRIQCSLVKLVLPKTRNLPTLLNHPHQVKGCETSSIHTALLYTFSGSVKAMRVGLEGWLLRGEFGFPTWKPVRHKNGSFGGNTQQRGVEVLEGEKRRVNTGPNPLHN</sequence>
<evidence type="ECO:0000259" key="10">
    <source>
        <dbReference type="SMART" id="SM00043"/>
    </source>
</evidence>
<dbReference type="SUPFAM" id="SSF54403">
    <property type="entry name" value="Cystatin/monellin"/>
    <property type="match status" value="2"/>
</dbReference>
<comment type="caution">
    <text evidence="11">The sequence shown here is derived from an EMBL/GenBank/DDBJ whole genome shotgun (WGS) entry which is preliminary data.</text>
</comment>
<feature type="transmembrane region" description="Helical" evidence="9">
    <location>
        <begin position="12"/>
        <end position="35"/>
    </location>
</feature>
<dbReference type="Proteomes" id="UP000734854">
    <property type="component" value="Unassembled WGS sequence"/>
</dbReference>
<keyword evidence="9" id="KW-0472">Membrane</keyword>